<feature type="compositionally biased region" description="Low complexity" evidence="1">
    <location>
        <begin position="846"/>
        <end position="860"/>
    </location>
</feature>
<dbReference type="InterPro" id="IPR018200">
    <property type="entry name" value="USP_CS"/>
</dbReference>
<reference evidence="3 4" key="1">
    <citation type="journal article" date="2018" name="Nat. Ecol. Evol.">
        <title>Shark genomes provide insights into elasmobranch evolution and the origin of vertebrates.</title>
        <authorList>
            <person name="Hara Y"/>
            <person name="Yamaguchi K"/>
            <person name="Onimaru K"/>
            <person name="Kadota M"/>
            <person name="Koyanagi M"/>
            <person name="Keeley SD"/>
            <person name="Tatsumi K"/>
            <person name="Tanaka K"/>
            <person name="Motone F"/>
            <person name="Kageyama Y"/>
            <person name="Nozu R"/>
            <person name="Adachi N"/>
            <person name="Nishimura O"/>
            <person name="Nakagawa R"/>
            <person name="Tanegashima C"/>
            <person name="Kiyatake I"/>
            <person name="Matsumoto R"/>
            <person name="Murakumo K"/>
            <person name="Nishida K"/>
            <person name="Terakita A"/>
            <person name="Kuratani S"/>
            <person name="Sato K"/>
            <person name="Hyodo S Kuraku.S."/>
        </authorList>
    </citation>
    <scope>NUCLEOTIDE SEQUENCE [LARGE SCALE GENOMIC DNA]</scope>
</reference>
<dbReference type="Gene3D" id="3.90.70.10">
    <property type="entry name" value="Cysteine proteinases"/>
    <property type="match status" value="2"/>
</dbReference>
<dbReference type="PANTHER" id="PTHR24006:SF727">
    <property type="entry name" value="UBIQUITIN CARBOXYL-TERMINAL HYDROLASE 42"/>
    <property type="match status" value="1"/>
</dbReference>
<dbReference type="Proteomes" id="UP000287033">
    <property type="component" value="Unassembled WGS sequence"/>
</dbReference>
<dbReference type="PANTHER" id="PTHR24006">
    <property type="entry name" value="UBIQUITIN CARBOXYL-TERMINAL HYDROLASE"/>
    <property type="match status" value="1"/>
</dbReference>
<dbReference type="OMA" id="RTCNEQG"/>
<feature type="region of interest" description="Disordered" evidence="1">
    <location>
        <begin position="1118"/>
        <end position="1233"/>
    </location>
</feature>
<feature type="compositionally biased region" description="Basic residues" evidence="1">
    <location>
        <begin position="1217"/>
        <end position="1226"/>
    </location>
</feature>
<dbReference type="PROSITE" id="PS00972">
    <property type="entry name" value="USP_1"/>
    <property type="match status" value="1"/>
</dbReference>
<evidence type="ECO:0000313" key="4">
    <source>
        <dbReference type="Proteomes" id="UP000287033"/>
    </source>
</evidence>
<dbReference type="GO" id="GO:0042981">
    <property type="term" value="P:regulation of apoptotic process"/>
    <property type="evidence" value="ECO:0007669"/>
    <property type="project" value="TreeGrafter"/>
</dbReference>
<evidence type="ECO:0000259" key="2">
    <source>
        <dbReference type="PROSITE" id="PS50235"/>
    </source>
</evidence>
<feature type="compositionally biased region" description="Low complexity" evidence="1">
    <location>
        <begin position="516"/>
        <end position="530"/>
    </location>
</feature>
<feature type="region of interest" description="Disordered" evidence="1">
    <location>
        <begin position="1251"/>
        <end position="1289"/>
    </location>
</feature>
<dbReference type="STRING" id="137246.A0A401SCE7"/>
<feature type="region of interest" description="Disordered" evidence="1">
    <location>
        <begin position="553"/>
        <end position="583"/>
    </location>
</feature>
<dbReference type="FunFam" id="3.90.70.10:FF:000119">
    <property type="entry name" value="Ubiquitin specific peptidase 36"/>
    <property type="match status" value="1"/>
</dbReference>
<dbReference type="Pfam" id="PF00443">
    <property type="entry name" value="UCH"/>
    <property type="match status" value="2"/>
</dbReference>
<protein>
    <recommendedName>
        <fullName evidence="2">USP domain-containing protein</fullName>
    </recommendedName>
</protein>
<dbReference type="InterPro" id="IPR050164">
    <property type="entry name" value="Peptidase_C19"/>
</dbReference>
<dbReference type="GO" id="GO:0004843">
    <property type="term" value="F:cysteine-type deubiquitinase activity"/>
    <property type="evidence" value="ECO:0007669"/>
    <property type="project" value="InterPro"/>
</dbReference>
<feature type="compositionally biased region" description="Polar residues" evidence="1">
    <location>
        <begin position="553"/>
        <end position="566"/>
    </location>
</feature>
<name>A0A401SCE7_CHIPU</name>
<feature type="compositionally biased region" description="Basic and acidic residues" evidence="1">
    <location>
        <begin position="992"/>
        <end position="1017"/>
    </location>
</feature>
<feature type="region of interest" description="Disordered" evidence="1">
    <location>
        <begin position="377"/>
        <end position="530"/>
    </location>
</feature>
<feature type="compositionally biased region" description="Basic and acidic residues" evidence="1">
    <location>
        <begin position="1206"/>
        <end position="1216"/>
    </location>
</feature>
<feature type="compositionally biased region" description="Polar residues" evidence="1">
    <location>
        <begin position="922"/>
        <end position="937"/>
    </location>
</feature>
<feature type="compositionally biased region" description="Polar residues" evidence="1">
    <location>
        <begin position="1259"/>
        <end position="1271"/>
    </location>
</feature>
<evidence type="ECO:0000256" key="1">
    <source>
        <dbReference type="SAM" id="MobiDB-lite"/>
    </source>
</evidence>
<dbReference type="OrthoDB" id="420187at2759"/>
<accession>A0A401SCE7</accession>
<dbReference type="SUPFAM" id="SSF54001">
    <property type="entry name" value="Cysteine proteinases"/>
    <property type="match status" value="1"/>
</dbReference>
<feature type="compositionally biased region" description="Polar residues" evidence="1">
    <location>
        <begin position="475"/>
        <end position="515"/>
    </location>
</feature>
<dbReference type="GO" id="GO:0005634">
    <property type="term" value="C:nucleus"/>
    <property type="evidence" value="ECO:0007669"/>
    <property type="project" value="TreeGrafter"/>
</dbReference>
<gene>
    <name evidence="3" type="ORF">chiPu_0006491</name>
</gene>
<proteinExistence type="predicted"/>
<sequence>MTIVDKVTEASNTAACKNQTCSSVAPFSEIVKKKNMESGATSWGATSPITEVPKSKILGPMPGAALFTNALQEKSKQLQKDQSVLGSGDGIAPPQKILFPAEKISLKWQQLHKIGAGLQNLGNTCFLNSALQCLTYTPPLANYMLSREHSRTCNEQGFCMMCMMQNHITQVFSSSGNVIKPMSVINDLRHSWYLLINHLLFGKIWDNAAKLGCPGYGCLAFSYINMTAPNITKALEQFVKPEQLDGENAYKCTKCKKMVPASKRFTIHRASNVLTLSLKRFANFTGGKITKEVRYSEYLDVRPYMSQSNGEPVIYVLYAVLVHSGFSCHAGHYYCYIKASNGQWYQMNDSVVSSSDIRSVLNQQAYVLFYIRSHDTKNSSEHSNHPGQSSPRPPVNQRLATSQTVSGFIGPQLPPHRTKNSNHLANGNCSQKEVPGSAVPSTSGIRTISTSPGPSQNRSLPRPSVIPESSKRQKLSFSIQPSKQGTRQAPTQTNLHSSPLENLYKTPSSVSHANVSPSTSGTSATGSPPSAPTALAIVAAQPVASNTASSHLMVNGQSKGSSSSLVPYNEESSEDSDEEPKSLIKENGYVKAINGTLNGTRHCTHLKVNSSSIATSDSCHSENLPERVISKTDVHREVGDRDKNHQICESTVSQLQSLTCSANGLSTTKESSADKISTVPLIPNTEKITQISTSSIKQEKASEEVRANQNKLLMSSKASSAINHSGGGGDADTVHTYMADKQANPLVSPLEEATDGPSTSSTVNPIKSNSELQKNIAECCHVNSSSHDQSPVHKVQAIPEITETQEKLRPNLVKEEMQTGDHKTNVHCFENKQSSQDLGNKVPELQNHSNNPQSNNNQESILENESQSCKEHSYRGRTNQDDLHCIKKPQSGRGTNNEVKNWVIEESRQPVNKNQYHENEPSQDIQQKPEQQPTNFVKSPIGEHLNENKNSISEQDNTYKDVCLMSPRKNIAGPEEKRVQVKENSTFVDVKSQCRERTGAEKNRPLQKDSYKGESNYRHRSREHKDRRMHQNAREFEKSASCNYRNCSHKQDYYQDGRIDKYRRNNECPADRQNYSNSKTSSLLAYYPSQDRFYREKYNSGSNGRTWSSQFEYNGLEHKYEHKRKRNNSVNDEGDPERKCKKLHRSSEERRMKKHKKSKKKKTSKDKHRSRDHRQQPFGASEASCDIDERKHRKKKKKKKKKRHHSDKDSHYQKEHYHSRKHHSMKSPHASNKWGRFCESTRVHEKHYSHGYKEFGSADNRNNLTSVSSFRETTRWKTGEKRSEEQKAH</sequence>
<feature type="compositionally biased region" description="Basic and acidic residues" evidence="1">
    <location>
        <begin position="868"/>
        <end position="885"/>
    </location>
</feature>
<feature type="compositionally biased region" description="Polar residues" evidence="1">
    <location>
        <begin position="439"/>
        <end position="459"/>
    </location>
</feature>
<feature type="region of interest" description="Disordered" evidence="1">
    <location>
        <begin position="990"/>
        <end position="1038"/>
    </location>
</feature>
<dbReference type="InterPro" id="IPR038765">
    <property type="entry name" value="Papain-like_cys_pep_sf"/>
</dbReference>
<dbReference type="PROSITE" id="PS00973">
    <property type="entry name" value="USP_2"/>
    <property type="match status" value="1"/>
</dbReference>
<evidence type="ECO:0000313" key="3">
    <source>
        <dbReference type="EMBL" id="GCC28065.1"/>
    </source>
</evidence>
<feature type="domain" description="USP" evidence="2">
    <location>
        <begin position="116"/>
        <end position="373"/>
    </location>
</feature>
<feature type="compositionally biased region" description="Basic residues" evidence="1">
    <location>
        <begin position="1018"/>
        <end position="1031"/>
    </location>
</feature>
<dbReference type="GO" id="GO:0016579">
    <property type="term" value="P:protein deubiquitination"/>
    <property type="evidence" value="ECO:0007669"/>
    <property type="project" value="InterPro"/>
</dbReference>
<keyword evidence="4" id="KW-1185">Reference proteome</keyword>
<feature type="compositionally biased region" description="Basic and acidic residues" evidence="1">
    <location>
        <begin position="1272"/>
        <end position="1289"/>
    </location>
</feature>
<feature type="compositionally biased region" description="Basic residues" evidence="1">
    <location>
        <begin position="1152"/>
        <end position="1172"/>
    </location>
</feature>
<feature type="compositionally biased region" description="Polar residues" evidence="1">
    <location>
        <begin position="421"/>
        <end position="431"/>
    </location>
</feature>
<dbReference type="PROSITE" id="PS50235">
    <property type="entry name" value="USP_3"/>
    <property type="match status" value="1"/>
</dbReference>
<dbReference type="InterPro" id="IPR001394">
    <property type="entry name" value="Peptidase_C19_UCH"/>
</dbReference>
<dbReference type="InterPro" id="IPR028889">
    <property type="entry name" value="USP"/>
</dbReference>
<dbReference type="GO" id="GO:0005829">
    <property type="term" value="C:cytosol"/>
    <property type="evidence" value="ECO:0007669"/>
    <property type="project" value="TreeGrafter"/>
</dbReference>
<dbReference type="EMBL" id="BEZZ01000190">
    <property type="protein sequence ID" value="GCC28065.1"/>
    <property type="molecule type" value="Genomic_DNA"/>
</dbReference>
<comment type="caution">
    <text evidence="3">The sequence shown here is derived from an EMBL/GenBank/DDBJ whole genome shotgun (WGS) entry which is preliminary data.</text>
</comment>
<organism evidence="3 4">
    <name type="scientific">Chiloscyllium punctatum</name>
    <name type="common">Brownbanded bambooshark</name>
    <name type="synonym">Hemiscyllium punctatum</name>
    <dbReference type="NCBI Taxonomy" id="137246"/>
    <lineage>
        <taxon>Eukaryota</taxon>
        <taxon>Metazoa</taxon>
        <taxon>Chordata</taxon>
        <taxon>Craniata</taxon>
        <taxon>Vertebrata</taxon>
        <taxon>Chondrichthyes</taxon>
        <taxon>Elasmobranchii</taxon>
        <taxon>Galeomorphii</taxon>
        <taxon>Galeoidea</taxon>
        <taxon>Orectolobiformes</taxon>
        <taxon>Hemiscylliidae</taxon>
        <taxon>Chiloscyllium</taxon>
    </lineage>
</organism>
<feature type="region of interest" description="Disordered" evidence="1">
    <location>
        <begin position="836"/>
        <end position="959"/>
    </location>
</feature>
<feature type="compositionally biased region" description="Basic residues" evidence="1">
    <location>
        <begin position="1191"/>
        <end position="1205"/>
    </location>
</feature>